<gene>
    <name evidence="2" type="ORF">MIZ03_0412</name>
</gene>
<evidence type="ECO:0000313" key="3">
    <source>
        <dbReference type="Proteomes" id="UP000824366"/>
    </source>
</evidence>
<feature type="region of interest" description="Disordered" evidence="1">
    <location>
        <begin position="1"/>
        <end position="25"/>
    </location>
</feature>
<accession>A0ABM7MH55</accession>
<evidence type="ECO:0000313" key="2">
    <source>
        <dbReference type="EMBL" id="BCO25551.1"/>
    </source>
</evidence>
<feature type="compositionally biased region" description="Polar residues" evidence="1">
    <location>
        <begin position="8"/>
        <end position="17"/>
    </location>
</feature>
<protein>
    <submittedName>
        <fullName evidence="2">Uncharacterized protein</fullName>
    </submittedName>
</protein>
<dbReference type="RefSeq" id="WP_223907394.1">
    <property type="nucleotide sequence ID" value="NZ_AP024238.1"/>
</dbReference>
<organism evidence="2 3">
    <name type="scientific">Rhodoferax lithotrophicus</name>
    <dbReference type="NCBI Taxonomy" id="2798804"/>
    <lineage>
        <taxon>Bacteria</taxon>
        <taxon>Pseudomonadati</taxon>
        <taxon>Pseudomonadota</taxon>
        <taxon>Betaproteobacteria</taxon>
        <taxon>Burkholderiales</taxon>
        <taxon>Comamonadaceae</taxon>
        <taxon>Rhodoferax</taxon>
    </lineage>
</organism>
<sequence length="579" mass="62207">MNLKPMLSSLQPLSANPTRRGRRAARHRTRITAAWLGVSLLLLGGCGGGQPQPNNTAVVMEQLVVVGKPVDMAMRSAIEARFNQVRSGAMPTLEAGRDVLLLDARLENPLSITEPSHAFRQAFDAGVPILIMHMDDNFERAVHRLLPGLLDVGYTGLALVIPPRAGYGYQDGAIMHISRKDARSEPWSATNTAINTLLDQLRQLHPARTATQSADANGDSCTSVDTNLCSLVKKTPLARMSIINDFSADGKCLTNDWEYVDAFVTRPILALAYDSSSAKNSTPQCPSQVINFYPVLYLNETVNGPKSRVLSLGMDANLNPGLLSQADNHAAFWSQTYFDMQVLPAVWSGPDLLLTGIQWLANLPHSANSQVSVTDSAGWSLNVAAKSNGEVSGGGSVSFSHSVTNTLTSWKYIDNTTQSSTTGAPWGFTAMQAFPYAGNSSTDCDGTGSVFNWAGAQCHALPQSVRYDTIPDLSKSTAIINGMAVWDLGSDNNANSKAQITLSTTSHFDAVGCGRWSNSNYWNPFSVKGQIAPANDVGGYDCSGISFWNVGNSATWTRRAITSVIKQFEVDLSLLPIGG</sequence>
<dbReference type="EMBL" id="AP024238">
    <property type="protein sequence ID" value="BCO25551.1"/>
    <property type="molecule type" value="Genomic_DNA"/>
</dbReference>
<reference evidence="2 3" key="1">
    <citation type="journal article" date="2021" name="Microbiol. Spectr.">
        <title>A Single Bacterium Capable of Oxidation and Reduction of Iron at Circumneutral pH.</title>
        <authorList>
            <person name="Kato S."/>
            <person name="Ohkuma M."/>
        </authorList>
    </citation>
    <scope>NUCLEOTIDE SEQUENCE [LARGE SCALE GENOMIC DNA]</scope>
    <source>
        <strain evidence="2 3">MIZ03</strain>
    </source>
</reference>
<proteinExistence type="predicted"/>
<dbReference type="Proteomes" id="UP000824366">
    <property type="component" value="Chromosome"/>
</dbReference>
<evidence type="ECO:0000256" key="1">
    <source>
        <dbReference type="SAM" id="MobiDB-lite"/>
    </source>
</evidence>
<name>A0ABM7MH55_9BURK</name>
<keyword evidence="3" id="KW-1185">Reference proteome</keyword>